<dbReference type="AlphaFoldDB" id="A0A9D4DJW9"/>
<gene>
    <name evidence="4" type="ORF">DPMN_185548</name>
</gene>
<evidence type="ECO:0000256" key="1">
    <source>
        <dbReference type="PROSITE-ProRule" id="PRU00042"/>
    </source>
</evidence>
<sequence length="1205" mass="137237">MSQGEKSHAKSRGGRIRNQRQDMNVPMPVTTDQFEEEYLGYVNKRVTTAKRKNKDVADELEFERSKQTVEKKTRTILNVEENKKLFKTDGAEVDSVLDKEMIYIDCIKVDNTINRKTHHGQDTSQECNITEKQIATQTGSVSNTSKRTIENKSMNSDRHVEEMQRQQRLRHMPLLLDQTEHQCMFCPSKCKTRLLFIEHLKQEIHLRNMCQDFMPGQIPPEDIIKKLTDRGVHNWHDVDISKCGKCGHVFLNKVNLFRHLCECRLKCETPWCTQTFVTQEEMNKHIGFYHKQSELKSSRKKMFLCMICKTIFQDRRELGSHVKIHKKEEFKCCDQQFADFKNYVHHKVKMHSETENWSIVLCQSDDCGSVFFTETEYAIHVSENHPLKVFTCAGKQRNCRQYFLSDEAWDRHFHQHACELFCTQCEAKLFNKRCWKRQKMPHINMKTGLACKNVNTFLSILKKNSQDEGAIHPCSVSGSQQDMLTNRIPDVNNMDNSVENNDILVNDILKEQEKKNVFKKIRVNIELGEDAYVLSIQEVDDGQTKATPFCCKIVFENKQTTPENTDVPASNIYPIPATGPAKTCGKRRTKCKQACTCIPCCVNETQKRNRVCDAPKGDEKKDSDEPVENTSTYAIFLDEQLPPDEYCQSQKGARLESITTQNTNTVSSKTQITNKESSKTHKSNTESIKAQDTFTESSKTQNSNTKNSKTQNTNTESRKTEITCTESGITQNASTEISETRNGGTEVINIHNTSTESIKTQNTYTESSSTPTTSTESIKAYYTITKRITTQNASAESCKIQNTHTESSKTHDTSTESGKTPIFGAELNFIRPMSHVFASIFVCNVDGCGYIAKVGMSDTFPYDVKSHSSNHESLFRSSVCVANKSCHNYFVCAVCDSTFDSLHLYDRHACKEKTDETMLCQKISTYSRFSNENVNAFDAYNEQTGKCLICDKIAADIPVHIKNCHPVICVYEYWKCTVFGQIQYLLFRPDMSNQFTVKEILLTIGKFGTSHCKPNLCFIVIFKINVLQSSRQNILSLALTVCPMCLKSFSRAEHLPHMFTHFEPKEDVTCSVTFPALISEGHNAGMPADVATMGANYIKGVDKPSVFPAVVYFRSNNLNPNKNAELPGNRAKIGDDVTSINSTQVSEKRYMVGDVDYPSRTFLKEELLVNDTEYGNFSVQVYQVDDQSKDEDKMSLMGTIEDTIT</sequence>
<keyword evidence="1" id="KW-0862">Zinc</keyword>
<dbReference type="EMBL" id="JAIWYP010000010">
    <property type="protein sequence ID" value="KAH3751007.1"/>
    <property type="molecule type" value="Genomic_DNA"/>
</dbReference>
<dbReference type="SMART" id="SM00355">
    <property type="entry name" value="ZnF_C2H2"/>
    <property type="match status" value="10"/>
</dbReference>
<dbReference type="PROSITE" id="PS50157">
    <property type="entry name" value="ZINC_FINGER_C2H2_2"/>
    <property type="match status" value="1"/>
</dbReference>
<evidence type="ECO:0000256" key="2">
    <source>
        <dbReference type="SAM" id="MobiDB-lite"/>
    </source>
</evidence>
<feature type="domain" description="C2H2-type" evidence="3">
    <location>
        <begin position="303"/>
        <end position="330"/>
    </location>
</feature>
<evidence type="ECO:0000313" key="4">
    <source>
        <dbReference type="EMBL" id="KAH3751007.1"/>
    </source>
</evidence>
<feature type="compositionally biased region" description="Polar residues" evidence="2">
    <location>
        <begin position="722"/>
        <end position="743"/>
    </location>
</feature>
<feature type="compositionally biased region" description="Basic residues" evidence="2">
    <location>
        <begin position="9"/>
        <end position="18"/>
    </location>
</feature>
<dbReference type="OrthoDB" id="8117402at2759"/>
<evidence type="ECO:0000313" key="5">
    <source>
        <dbReference type="Proteomes" id="UP000828390"/>
    </source>
</evidence>
<dbReference type="PANTHER" id="PTHR17571:SF34">
    <property type="entry name" value="ACROSOMAL PROTEIN SP-10"/>
    <property type="match status" value="1"/>
</dbReference>
<dbReference type="GO" id="GO:0008270">
    <property type="term" value="F:zinc ion binding"/>
    <property type="evidence" value="ECO:0007669"/>
    <property type="project" value="UniProtKB-KW"/>
</dbReference>
<feature type="region of interest" description="Disordered" evidence="2">
    <location>
        <begin position="658"/>
        <end position="745"/>
    </location>
</feature>
<reference evidence="4" key="1">
    <citation type="journal article" date="2019" name="bioRxiv">
        <title>The Genome of the Zebra Mussel, Dreissena polymorpha: A Resource for Invasive Species Research.</title>
        <authorList>
            <person name="McCartney M.A."/>
            <person name="Auch B."/>
            <person name="Kono T."/>
            <person name="Mallez S."/>
            <person name="Zhang Y."/>
            <person name="Obille A."/>
            <person name="Becker A."/>
            <person name="Abrahante J.E."/>
            <person name="Garbe J."/>
            <person name="Badalamenti J.P."/>
            <person name="Herman A."/>
            <person name="Mangelson H."/>
            <person name="Liachko I."/>
            <person name="Sullivan S."/>
            <person name="Sone E.D."/>
            <person name="Koren S."/>
            <person name="Silverstein K.A.T."/>
            <person name="Beckman K.B."/>
            <person name="Gohl D.M."/>
        </authorList>
    </citation>
    <scope>NUCLEOTIDE SEQUENCE</scope>
    <source>
        <strain evidence="4">Duluth1</strain>
        <tissue evidence="4">Whole animal</tissue>
    </source>
</reference>
<protein>
    <recommendedName>
        <fullName evidence="3">C2H2-type domain-containing protein</fullName>
    </recommendedName>
</protein>
<reference evidence="4" key="2">
    <citation type="submission" date="2020-11" db="EMBL/GenBank/DDBJ databases">
        <authorList>
            <person name="McCartney M.A."/>
            <person name="Auch B."/>
            <person name="Kono T."/>
            <person name="Mallez S."/>
            <person name="Becker A."/>
            <person name="Gohl D.M."/>
            <person name="Silverstein K.A.T."/>
            <person name="Koren S."/>
            <person name="Bechman K.B."/>
            <person name="Herman A."/>
            <person name="Abrahante J.E."/>
            <person name="Garbe J."/>
        </authorList>
    </citation>
    <scope>NUCLEOTIDE SEQUENCE</scope>
    <source>
        <strain evidence="4">Duluth1</strain>
        <tissue evidence="4">Whole animal</tissue>
    </source>
</reference>
<keyword evidence="1" id="KW-0479">Metal-binding</keyword>
<comment type="caution">
    <text evidence="4">The sequence shown here is derived from an EMBL/GenBank/DDBJ whole genome shotgun (WGS) entry which is preliminary data.</text>
</comment>
<dbReference type="InterPro" id="IPR013087">
    <property type="entry name" value="Znf_C2H2_type"/>
</dbReference>
<keyword evidence="5" id="KW-1185">Reference proteome</keyword>
<organism evidence="4 5">
    <name type="scientific">Dreissena polymorpha</name>
    <name type="common">Zebra mussel</name>
    <name type="synonym">Mytilus polymorpha</name>
    <dbReference type="NCBI Taxonomy" id="45954"/>
    <lineage>
        <taxon>Eukaryota</taxon>
        <taxon>Metazoa</taxon>
        <taxon>Spiralia</taxon>
        <taxon>Lophotrochozoa</taxon>
        <taxon>Mollusca</taxon>
        <taxon>Bivalvia</taxon>
        <taxon>Autobranchia</taxon>
        <taxon>Heteroconchia</taxon>
        <taxon>Euheterodonta</taxon>
        <taxon>Imparidentia</taxon>
        <taxon>Neoheterodontei</taxon>
        <taxon>Myida</taxon>
        <taxon>Dreissenoidea</taxon>
        <taxon>Dreissenidae</taxon>
        <taxon>Dreissena</taxon>
    </lineage>
</organism>
<accession>A0A9D4DJW9</accession>
<dbReference type="InterPro" id="IPR052671">
    <property type="entry name" value="Acrosomal_SP-10-like"/>
</dbReference>
<evidence type="ECO:0000259" key="3">
    <source>
        <dbReference type="PROSITE" id="PS50157"/>
    </source>
</evidence>
<feature type="compositionally biased region" description="Low complexity" evidence="2">
    <location>
        <begin position="695"/>
        <end position="715"/>
    </location>
</feature>
<keyword evidence="1" id="KW-0863">Zinc-finger</keyword>
<feature type="compositionally biased region" description="Polar residues" evidence="2">
    <location>
        <begin position="658"/>
        <end position="675"/>
    </location>
</feature>
<dbReference type="Proteomes" id="UP000828390">
    <property type="component" value="Unassembled WGS sequence"/>
</dbReference>
<dbReference type="PROSITE" id="PS00028">
    <property type="entry name" value="ZINC_FINGER_C2H2_1"/>
    <property type="match status" value="3"/>
</dbReference>
<dbReference type="PANTHER" id="PTHR17571">
    <property type="entry name" value="URINARY PROTEIN RUP /ACROSOMAL PROTEIN SP-10"/>
    <property type="match status" value="1"/>
</dbReference>
<feature type="compositionally biased region" description="Polar residues" evidence="2">
    <location>
        <begin position="685"/>
        <end position="694"/>
    </location>
</feature>
<feature type="region of interest" description="Disordered" evidence="2">
    <location>
        <begin position="1"/>
        <end position="31"/>
    </location>
</feature>
<proteinExistence type="predicted"/>
<name>A0A9D4DJW9_DREPO</name>